<dbReference type="SUPFAM" id="SSF52047">
    <property type="entry name" value="RNI-like"/>
    <property type="match status" value="1"/>
</dbReference>
<keyword evidence="1" id="KW-1133">Transmembrane helix</keyword>
<feature type="domain" description="DUF2231" evidence="3">
    <location>
        <begin position="13"/>
        <end position="131"/>
    </location>
</feature>
<dbReference type="EMBL" id="WNXC01000001">
    <property type="protein sequence ID" value="MBB2148560.1"/>
    <property type="molecule type" value="Genomic_DNA"/>
</dbReference>
<dbReference type="SUPFAM" id="SSF46626">
    <property type="entry name" value="Cytochrome c"/>
    <property type="match status" value="1"/>
</dbReference>
<name>A0ABR6ETG8_9SPHI</name>
<protein>
    <recommendedName>
        <fullName evidence="6">Cytochrome C Planctomycete-type domain-containing protein</fullName>
    </recommendedName>
</protein>
<dbReference type="Gene3D" id="3.80.10.10">
    <property type="entry name" value="Ribonuclease Inhibitor"/>
    <property type="match status" value="1"/>
</dbReference>
<keyword evidence="5" id="KW-1185">Reference proteome</keyword>
<keyword evidence="1" id="KW-0812">Transmembrane</keyword>
<dbReference type="Proteomes" id="UP000636110">
    <property type="component" value="Unassembled WGS sequence"/>
</dbReference>
<evidence type="ECO:0000259" key="3">
    <source>
        <dbReference type="Pfam" id="PF09990"/>
    </source>
</evidence>
<evidence type="ECO:0000313" key="5">
    <source>
        <dbReference type="Proteomes" id="UP000636110"/>
    </source>
</evidence>
<evidence type="ECO:0000256" key="1">
    <source>
        <dbReference type="SAM" id="Phobius"/>
    </source>
</evidence>
<dbReference type="InterPro" id="IPR019251">
    <property type="entry name" value="DUF2231_TM"/>
</dbReference>
<gene>
    <name evidence="4" type="ORF">GM920_06500</name>
</gene>
<organism evidence="4 5">
    <name type="scientific">Pedobacter gandavensis</name>
    <dbReference type="NCBI Taxonomy" id="2679963"/>
    <lineage>
        <taxon>Bacteria</taxon>
        <taxon>Pseudomonadati</taxon>
        <taxon>Bacteroidota</taxon>
        <taxon>Sphingobacteriia</taxon>
        <taxon>Sphingobacteriales</taxon>
        <taxon>Sphingobacteriaceae</taxon>
        <taxon>Pedobacter</taxon>
    </lineage>
</organism>
<evidence type="ECO:0000313" key="4">
    <source>
        <dbReference type="EMBL" id="MBB2148560.1"/>
    </source>
</evidence>
<sequence>MIILTIPEFIGRFHPILVHLPIGILLLGCLFQLLTLNAKFVFLKPAIPMICLLGALAAIFSCASGYLLSASGDYDGNLVDLHFWMGISVSVISLLLYLMYWKAVKEIFLNVTSAALIILITLTGHYGGSLTHGSDYMTAALKGEASKVAIPPVPDVQKAIAYTHLVQPLLQNRCYSCHGSEKQKGKLRMDNISFMLKGGEDGASLIPGRANESDLIKRMLLPISNDDHMPPKEKPQLTAEEIAMLQWWINEGATADKKVSDLKQPAEIKPILLSFQTGAVLAKKTVAADIPEEEVEKADAAAIEKLKKVGVVVIPVLSNSNYLSASFVTAKADPAVLKLLEALNKQLIWLNLASASITDQTMGNIVKLQNLRKINLSHTAITDQGLTLLKDLKKLQVINLVGSKVTALGIIAPLTGLKELQHLYLYQTGVEQKDQAKLKAAFKKVSLDFGNYTLPFLAQDTTVVK</sequence>
<proteinExistence type="predicted"/>
<accession>A0ABR6ETG8</accession>
<evidence type="ECO:0008006" key="6">
    <source>
        <dbReference type="Google" id="ProtNLM"/>
    </source>
</evidence>
<dbReference type="Pfam" id="PF07635">
    <property type="entry name" value="PSCyt1"/>
    <property type="match status" value="1"/>
</dbReference>
<feature type="domain" description="Cytochrome C Planctomycete-type" evidence="2">
    <location>
        <begin position="174"/>
        <end position="233"/>
    </location>
</feature>
<feature type="transmembrane region" description="Helical" evidence="1">
    <location>
        <begin position="107"/>
        <end position="127"/>
    </location>
</feature>
<feature type="transmembrane region" description="Helical" evidence="1">
    <location>
        <begin position="46"/>
        <end position="69"/>
    </location>
</feature>
<comment type="caution">
    <text evidence="4">The sequence shown here is derived from an EMBL/GenBank/DDBJ whole genome shotgun (WGS) entry which is preliminary data.</text>
</comment>
<dbReference type="InterPro" id="IPR011429">
    <property type="entry name" value="Cyt_c_Planctomycete-type"/>
</dbReference>
<feature type="transmembrane region" description="Helical" evidence="1">
    <location>
        <begin position="16"/>
        <end position="34"/>
    </location>
</feature>
<dbReference type="InterPro" id="IPR032675">
    <property type="entry name" value="LRR_dom_sf"/>
</dbReference>
<evidence type="ECO:0000259" key="2">
    <source>
        <dbReference type="Pfam" id="PF07635"/>
    </source>
</evidence>
<dbReference type="PANTHER" id="PTHR35889">
    <property type="entry name" value="CYCLOINULO-OLIGOSACCHARIDE FRUCTANOTRANSFERASE-RELATED"/>
    <property type="match status" value="1"/>
</dbReference>
<dbReference type="PANTHER" id="PTHR35889:SF3">
    <property type="entry name" value="F-BOX DOMAIN-CONTAINING PROTEIN"/>
    <property type="match status" value="1"/>
</dbReference>
<dbReference type="InterPro" id="IPR036909">
    <property type="entry name" value="Cyt_c-like_dom_sf"/>
</dbReference>
<dbReference type="RefSeq" id="WP_182954643.1">
    <property type="nucleotide sequence ID" value="NZ_WNXC01000001.1"/>
</dbReference>
<feature type="transmembrane region" description="Helical" evidence="1">
    <location>
        <begin position="81"/>
        <end position="100"/>
    </location>
</feature>
<keyword evidence="1" id="KW-0472">Membrane</keyword>
<reference evidence="4 5" key="1">
    <citation type="submission" date="2019-11" db="EMBL/GenBank/DDBJ databases">
        <title>Description of Pedobacter sp. LMG 31462T.</title>
        <authorList>
            <person name="Carlier A."/>
            <person name="Qi S."/>
            <person name="Vandamme P."/>
        </authorList>
    </citation>
    <scope>NUCLEOTIDE SEQUENCE [LARGE SCALE GENOMIC DNA]</scope>
    <source>
        <strain evidence="4 5">LMG 31462</strain>
    </source>
</reference>
<dbReference type="Pfam" id="PF09990">
    <property type="entry name" value="DUF2231"/>
    <property type="match status" value="1"/>
</dbReference>